<dbReference type="PANTHER" id="PTHR42852">
    <property type="entry name" value="THIOL:DISULFIDE INTERCHANGE PROTEIN DSBE"/>
    <property type="match status" value="1"/>
</dbReference>
<dbReference type="EMBL" id="SSHJ02000007">
    <property type="protein sequence ID" value="MFN0256624.1"/>
    <property type="molecule type" value="Genomic_DNA"/>
</dbReference>
<sequence length="208" mass="23591">MKTILFIVLAMLCLNFSTKAQAPVNNATANTKKVVSNSLPTGEGQGGAPLKVGDKLPETFWQQEHSVYTNGQITKQTLEQYKSKLLILDFWATWCGTCVGKFPITDSLQKENSELKIVLVNSNRKDNAQTLKKFYTENANAKLHPLPTLVADTILKGMFPHKYVPHYVFIDYRGMVMGFASYHFLNREIVAALLQQHQRLINKHRHEN</sequence>
<keyword evidence="7" id="KW-1185">Reference proteome</keyword>
<keyword evidence="3" id="KW-0676">Redox-active center</keyword>
<evidence type="ECO:0000256" key="4">
    <source>
        <dbReference type="SAM" id="SignalP"/>
    </source>
</evidence>
<gene>
    <name evidence="6" type="ORF">E6A44_013635</name>
</gene>
<dbReference type="CDD" id="cd02966">
    <property type="entry name" value="TlpA_like_family"/>
    <property type="match status" value="1"/>
</dbReference>
<feature type="signal peptide" evidence="4">
    <location>
        <begin position="1"/>
        <end position="22"/>
    </location>
</feature>
<accession>A0ABW9J967</accession>
<dbReference type="RefSeq" id="WP_138723718.1">
    <property type="nucleotide sequence ID" value="NZ_SSHJ02000007.1"/>
</dbReference>
<feature type="chain" id="PRO_5047228947" evidence="4">
    <location>
        <begin position="23"/>
        <end position="208"/>
    </location>
</feature>
<evidence type="ECO:0000256" key="1">
    <source>
        <dbReference type="ARBA" id="ARBA00004196"/>
    </source>
</evidence>
<feature type="domain" description="Thioredoxin" evidence="5">
    <location>
        <begin position="50"/>
        <end position="195"/>
    </location>
</feature>
<dbReference type="InterPro" id="IPR013766">
    <property type="entry name" value="Thioredoxin_domain"/>
</dbReference>
<keyword evidence="2" id="KW-0201">Cytochrome c-type biogenesis</keyword>
<evidence type="ECO:0000259" key="5">
    <source>
        <dbReference type="PROSITE" id="PS51352"/>
    </source>
</evidence>
<comment type="subcellular location">
    <subcellularLocation>
        <location evidence="1">Cell envelope</location>
    </subcellularLocation>
</comment>
<proteinExistence type="predicted"/>
<dbReference type="Proteomes" id="UP001517247">
    <property type="component" value="Unassembled WGS sequence"/>
</dbReference>
<name>A0ABW9J967_9SPHI</name>
<dbReference type="PROSITE" id="PS00194">
    <property type="entry name" value="THIOREDOXIN_1"/>
    <property type="match status" value="1"/>
</dbReference>
<dbReference type="PANTHER" id="PTHR42852:SF13">
    <property type="entry name" value="PROTEIN DIPZ"/>
    <property type="match status" value="1"/>
</dbReference>
<keyword evidence="4" id="KW-0732">Signal</keyword>
<dbReference type="InterPro" id="IPR013740">
    <property type="entry name" value="Redoxin"/>
</dbReference>
<dbReference type="InterPro" id="IPR017937">
    <property type="entry name" value="Thioredoxin_CS"/>
</dbReference>
<comment type="caution">
    <text evidence="6">The sequence shown here is derived from an EMBL/GenBank/DDBJ whole genome shotgun (WGS) entry which is preliminary data.</text>
</comment>
<evidence type="ECO:0000313" key="7">
    <source>
        <dbReference type="Proteomes" id="UP001517247"/>
    </source>
</evidence>
<evidence type="ECO:0000313" key="6">
    <source>
        <dbReference type="EMBL" id="MFN0256624.1"/>
    </source>
</evidence>
<dbReference type="InterPro" id="IPR036249">
    <property type="entry name" value="Thioredoxin-like_sf"/>
</dbReference>
<dbReference type="PROSITE" id="PS51352">
    <property type="entry name" value="THIOREDOXIN_2"/>
    <property type="match status" value="1"/>
</dbReference>
<dbReference type="InterPro" id="IPR050553">
    <property type="entry name" value="Thioredoxin_ResA/DsbE_sf"/>
</dbReference>
<dbReference type="SUPFAM" id="SSF52833">
    <property type="entry name" value="Thioredoxin-like"/>
    <property type="match status" value="1"/>
</dbReference>
<organism evidence="6 7">
    <name type="scientific">Pedobacter ureilyticus</name>
    <dbReference type="NCBI Taxonomy" id="1393051"/>
    <lineage>
        <taxon>Bacteria</taxon>
        <taxon>Pseudomonadati</taxon>
        <taxon>Bacteroidota</taxon>
        <taxon>Sphingobacteriia</taxon>
        <taxon>Sphingobacteriales</taxon>
        <taxon>Sphingobacteriaceae</taxon>
        <taxon>Pedobacter</taxon>
    </lineage>
</organism>
<protein>
    <submittedName>
        <fullName evidence="6">Redoxin family protein</fullName>
    </submittedName>
</protein>
<evidence type="ECO:0000256" key="2">
    <source>
        <dbReference type="ARBA" id="ARBA00022748"/>
    </source>
</evidence>
<reference evidence="6 7" key="1">
    <citation type="submission" date="2024-12" db="EMBL/GenBank/DDBJ databases">
        <authorList>
            <person name="Hu S."/>
        </authorList>
    </citation>
    <scope>NUCLEOTIDE SEQUENCE [LARGE SCALE GENOMIC DNA]</scope>
    <source>
        <strain evidence="6 7">THG-T11</strain>
    </source>
</reference>
<dbReference type="Pfam" id="PF08534">
    <property type="entry name" value="Redoxin"/>
    <property type="match status" value="1"/>
</dbReference>
<evidence type="ECO:0000256" key="3">
    <source>
        <dbReference type="ARBA" id="ARBA00023284"/>
    </source>
</evidence>
<dbReference type="Gene3D" id="3.40.30.10">
    <property type="entry name" value="Glutaredoxin"/>
    <property type="match status" value="1"/>
</dbReference>